<organism evidence="2 3">
    <name type="scientific">Gluconobacter aidae</name>
    <dbReference type="NCBI Taxonomy" id="2662454"/>
    <lineage>
        <taxon>Bacteria</taxon>
        <taxon>Pseudomonadati</taxon>
        <taxon>Pseudomonadota</taxon>
        <taxon>Alphaproteobacteria</taxon>
        <taxon>Acetobacterales</taxon>
        <taxon>Acetobacteraceae</taxon>
        <taxon>Gluconobacter</taxon>
    </lineage>
</organism>
<sequence>MRYPVVIERGSETTAFGVVFPDLPGCFSAGDTLDEAISSAEEAAAAWIDATLDAGDAVPSPSTLDAIQNNPDYQGWTVGFVTIDPAILDDRVERANISLPRRVLERLDALARASSESRSGMIAAMTLQAKLTPDAIRER</sequence>
<evidence type="ECO:0000313" key="2">
    <source>
        <dbReference type="EMBL" id="MQS00205.1"/>
    </source>
</evidence>
<dbReference type="PANTHER" id="PTHR34504:SF2">
    <property type="entry name" value="UPF0150 PROTEIN SSL0259"/>
    <property type="match status" value="1"/>
</dbReference>
<name>A0A7X1SS46_9PROT</name>
<comment type="caution">
    <text evidence="2">The sequence shown here is derived from an EMBL/GenBank/DDBJ whole genome shotgun (WGS) entry which is preliminary data.</text>
</comment>
<evidence type="ECO:0000259" key="1">
    <source>
        <dbReference type="Pfam" id="PF15919"/>
    </source>
</evidence>
<dbReference type="SUPFAM" id="SSF143100">
    <property type="entry name" value="TTHA1013/TTHA0281-like"/>
    <property type="match status" value="1"/>
</dbReference>
<proteinExistence type="predicted"/>
<dbReference type="Gene3D" id="3.30.160.250">
    <property type="match status" value="1"/>
</dbReference>
<dbReference type="Proteomes" id="UP000432209">
    <property type="component" value="Unassembled WGS sequence"/>
</dbReference>
<feature type="domain" description="HicB-like antitoxin of toxin-antitoxin system" evidence="1">
    <location>
        <begin position="3"/>
        <end position="125"/>
    </location>
</feature>
<accession>A0A7X1SS46</accession>
<dbReference type="InterPro" id="IPR031807">
    <property type="entry name" value="HicB-like"/>
</dbReference>
<gene>
    <name evidence="2" type="ORF">GFJ39_13680</name>
</gene>
<reference evidence="2 3" key="1">
    <citation type="submission" date="2019-10" db="EMBL/GenBank/DDBJ databases">
        <title>Gluconobacter aidae sp. nov., a novel species of acetic acid bacteria isolated in Thailand.</title>
        <authorList>
            <person name="Yukphan P."/>
            <person name="Charoenyingcharoen P."/>
            <person name="Malimas S."/>
            <person name="Muramatsu Y."/>
            <person name="Nakagawa Y."/>
            <person name="Tanasupawat S."/>
            <person name="Yamada Y."/>
        </authorList>
    </citation>
    <scope>NUCLEOTIDE SEQUENCE [LARGE SCALE GENOMIC DNA]</scope>
    <source>
        <strain evidence="2 3">AC10</strain>
    </source>
</reference>
<dbReference type="AlphaFoldDB" id="A0A7X1SS46"/>
<dbReference type="PANTHER" id="PTHR34504">
    <property type="entry name" value="ANTITOXIN HICB"/>
    <property type="match status" value="1"/>
</dbReference>
<evidence type="ECO:0000313" key="3">
    <source>
        <dbReference type="Proteomes" id="UP000432209"/>
    </source>
</evidence>
<dbReference type="Pfam" id="PF15919">
    <property type="entry name" value="HicB_lk_antitox"/>
    <property type="match status" value="1"/>
</dbReference>
<dbReference type="InterPro" id="IPR035069">
    <property type="entry name" value="TTHA1013/TTHA0281-like"/>
</dbReference>
<dbReference type="EMBL" id="WIPH01000071">
    <property type="protein sequence ID" value="MQS00205.1"/>
    <property type="molecule type" value="Genomic_DNA"/>
</dbReference>
<dbReference type="InterPro" id="IPR051404">
    <property type="entry name" value="TA_system_antitoxin"/>
</dbReference>
<dbReference type="RefSeq" id="WP_153431960.1">
    <property type="nucleotide sequence ID" value="NZ_WIPH01000071.1"/>
</dbReference>
<keyword evidence="3" id="KW-1185">Reference proteome</keyword>
<dbReference type="CDD" id="cd21631">
    <property type="entry name" value="RHH_CopG_NikR-like"/>
    <property type="match status" value="1"/>
</dbReference>
<protein>
    <recommendedName>
        <fullName evidence="1">HicB-like antitoxin of toxin-antitoxin system domain-containing protein</fullName>
    </recommendedName>
</protein>